<protein>
    <submittedName>
        <fullName evidence="1">Uncharacterized protein</fullName>
    </submittedName>
</protein>
<dbReference type="OrthoDB" id="10251048at2759"/>
<accession>A0A8H7BGN9</accession>
<comment type="caution">
    <text evidence="1">The sequence shown here is derived from an EMBL/GenBank/DDBJ whole genome shotgun (WGS) entry which is preliminary data.</text>
</comment>
<reference evidence="1" key="1">
    <citation type="submission" date="2020-01" db="EMBL/GenBank/DDBJ databases">
        <title>Genome Sequencing of Three Apophysomyces-Like Fungal Strains Confirms a Novel Fungal Genus in the Mucoromycota with divergent Burkholderia-like Endosymbiotic Bacteria.</title>
        <authorList>
            <person name="Stajich J.E."/>
            <person name="Macias A.M."/>
            <person name="Carter-House D."/>
            <person name="Lovett B."/>
            <person name="Kasson L.R."/>
            <person name="Berry K."/>
            <person name="Grigoriev I."/>
            <person name="Chang Y."/>
            <person name="Spatafora J."/>
            <person name="Kasson M.T."/>
        </authorList>
    </citation>
    <scope>NUCLEOTIDE SEQUENCE</scope>
    <source>
        <strain evidence="1">NRRL A-21654</strain>
    </source>
</reference>
<proteinExistence type="predicted"/>
<dbReference type="NCBIfam" id="TIGR01456">
    <property type="entry name" value="CECR5"/>
    <property type="match status" value="1"/>
</dbReference>
<name>A0A8H7BGN9_9FUNG</name>
<organism evidence="1 2">
    <name type="scientific">Apophysomyces ossiformis</name>
    <dbReference type="NCBI Taxonomy" id="679940"/>
    <lineage>
        <taxon>Eukaryota</taxon>
        <taxon>Fungi</taxon>
        <taxon>Fungi incertae sedis</taxon>
        <taxon>Mucoromycota</taxon>
        <taxon>Mucoromycotina</taxon>
        <taxon>Mucoromycetes</taxon>
        <taxon>Mucorales</taxon>
        <taxon>Mucorineae</taxon>
        <taxon>Mucoraceae</taxon>
        <taxon>Apophysomyces</taxon>
    </lineage>
</organism>
<dbReference type="PANTHER" id="PTHR14269:SF4">
    <property type="entry name" value="CAT EYE SYNDROME CRITICAL REGION PROTEIN 5"/>
    <property type="match status" value="1"/>
</dbReference>
<keyword evidence="2" id="KW-1185">Reference proteome</keyword>
<dbReference type="InterPro" id="IPR023214">
    <property type="entry name" value="HAD_sf"/>
</dbReference>
<dbReference type="EMBL" id="JABAYA010000167">
    <property type="protein sequence ID" value="KAF7723018.1"/>
    <property type="molecule type" value="Genomic_DNA"/>
</dbReference>
<dbReference type="GO" id="GO:0005739">
    <property type="term" value="C:mitochondrion"/>
    <property type="evidence" value="ECO:0007669"/>
    <property type="project" value="TreeGrafter"/>
</dbReference>
<dbReference type="PANTHER" id="PTHR14269">
    <property type="entry name" value="CDP-DIACYLGLYCEROL--GLYCEROL-3-PHOSPHATE 3-PHOSPHATIDYLTRANSFERASE-RELATED"/>
    <property type="match status" value="1"/>
</dbReference>
<dbReference type="Proteomes" id="UP000605846">
    <property type="component" value="Unassembled WGS sequence"/>
</dbReference>
<dbReference type="InterPro" id="IPR006357">
    <property type="entry name" value="HAD-SF_hydro_IIA"/>
</dbReference>
<dbReference type="NCBIfam" id="TIGR01460">
    <property type="entry name" value="HAD-SF-IIA"/>
    <property type="match status" value="1"/>
</dbReference>
<gene>
    <name evidence="1" type="ORF">EC973_002434</name>
</gene>
<dbReference type="Pfam" id="PF13242">
    <property type="entry name" value="Hydrolase_like"/>
    <property type="match status" value="1"/>
</dbReference>
<evidence type="ECO:0000313" key="1">
    <source>
        <dbReference type="EMBL" id="KAF7723018.1"/>
    </source>
</evidence>
<dbReference type="GO" id="GO:0046474">
    <property type="term" value="P:glycerophospholipid biosynthetic process"/>
    <property type="evidence" value="ECO:0007669"/>
    <property type="project" value="TreeGrafter"/>
</dbReference>
<evidence type="ECO:0000313" key="2">
    <source>
        <dbReference type="Proteomes" id="UP000605846"/>
    </source>
</evidence>
<dbReference type="InterPro" id="IPR006353">
    <property type="entry name" value="HAD-SF_hydro_IIA_CECR5"/>
</dbReference>
<dbReference type="InterPro" id="IPR036412">
    <property type="entry name" value="HAD-like_sf"/>
</dbReference>
<dbReference type="AlphaFoldDB" id="A0A8H7BGN9"/>
<dbReference type="InterPro" id="IPR050324">
    <property type="entry name" value="CDP-alcohol_PTase-I"/>
</dbReference>
<dbReference type="Gene3D" id="3.40.50.1000">
    <property type="entry name" value="HAD superfamily/HAD-like"/>
    <property type="match status" value="2"/>
</dbReference>
<dbReference type="Pfam" id="PF13344">
    <property type="entry name" value="Hydrolase_6"/>
    <property type="match status" value="1"/>
</dbReference>
<sequence>MAALFRHLTVKSRGIAGLRRSISTTSSGSNYAFAFDIDGVLIKGNRTIPQAKRSVPYVLLTNGGGVTEAKKAEQISQMLDIEIRPEQVVLSHSPMRQLATKYKEKQVLVIGGKGLSCYHVARGYGFNRVVVPEDIHNWNPSAWPYSQPSEALTSGKYDFSETPIDAVMVFHDARDWGRDLQLILDVLCSENGIVGSLRKDYSLQNIPIYFSNNDIIWSTDFPAPRMGQGSFKVAVERLYETLTGFQLKSTSFGKPHATTYAYAERTIQSLGSNSGKNEGRPRVYAVGDNPAADIKGANAYGWTSILVRTGVFVGPGNSPIYPADAVCDNVEEAVLWAIEQEESSKR</sequence>
<dbReference type="SUPFAM" id="SSF56784">
    <property type="entry name" value="HAD-like"/>
    <property type="match status" value="1"/>
</dbReference>